<dbReference type="EMBL" id="SNRW01009018">
    <property type="protein sequence ID" value="KAA6378635.1"/>
    <property type="molecule type" value="Genomic_DNA"/>
</dbReference>
<dbReference type="Proteomes" id="UP000324800">
    <property type="component" value="Unassembled WGS sequence"/>
</dbReference>
<gene>
    <name evidence="1" type="ORF">EZS28_025838</name>
</gene>
<protein>
    <submittedName>
        <fullName evidence="1">Uncharacterized protein</fullName>
    </submittedName>
</protein>
<organism evidence="1 2">
    <name type="scientific">Streblomastix strix</name>
    <dbReference type="NCBI Taxonomy" id="222440"/>
    <lineage>
        <taxon>Eukaryota</taxon>
        <taxon>Metamonada</taxon>
        <taxon>Preaxostyla</taxon>
        <taxon>Oxymonadida</taxon>
        <taxon>Streblomastigidae</taxon>
        <taxon>Streblomastix</taxon>
    </lineage>
</organism>
<feature type="non-terminal residue" evidence="1">
    <location>
        <position position="1"/>
    </location>
</feature>
<dbReference type="AlphaFoldDB" id="A0A5J4V868"/>
<sequence>PLPASITALQLFVVGAFNVGETMTYNDGVR</sequence>
<name>A0A5J4V868_9EUKA</name>
<proteinExistence type="predicted"/>
<accession>A0A5J4V868</accession>
<evidence type="ECO:0000313" key="1">
    <source>
        <dbReference type="EMBL" id="KAA6378635.1"/>
    </source>
</evidence>
<comment type="caution">
    <text evidence="1">The sequence shown here is derived from an EMBL/GenBank/DDBJ whole genome shotgun (WGS) entry which is preliminary data.</text>
</comment>
<reference evidence="1 2" key="1">
    <citation type="submission" date="2019-03" db="EMBL/GenBank/DDBJ databases">
        <title>Single cell metagenomics reveals metabolic interactions within the superorganism composed of flagellate Streblomastix strix and complex community of Bacteroidetes bacteria on its surface.</title>
        <authorList>
            <person name="Treitli S.C."/>
            <person name="Kolisko M."/>
            <person name="Husnik F."/>
            <person name="Keeling P."/>
            <person name="Hampl V."/>
        </authorList>
    </citation>
    <scope>NUCLEOTIDE SEQUENCE [LARGE SCALE GENOMIC DNA]</scope>
    <source>
        <strain evidence="1">ST1C</strain>
    </source>
</reference>
<evidence type="ECO:0000313" key="2">
    <source>
        <dbReference type="Proteomes" id="UP000324800"/>
    </source>
</evidence>